<dbReference type="PROSITE" id="PS51440">
    <property type="entry name" value="TIM_2"/>
    <property type="match status" value="1"/>
</dbReference>
<dbReference type="NCBIfam" id="TIGR00419">
    <property type="entry name" value="tim"/>
    <property type="match status" value="1"/>
</dbReference>
<comment type="function">
    <text evidence="8">Involved in the gluconeogenesis. Catalyzes stereospecifically the conversion of dihydroxyacetone phosphate (DHAP) to D-glyceraldehyde-3-phosphate (G3P).</text>
</comment>
<dbReference type="GO" id="GO:0004807">
    <property type="term" value="F:triose-phosphate isomerase activity"/>
    <property type="evidence" value="ECO:0007669"/>
    <property type="project" value="UniProtKB-EC"/>
</dbReference>
<sequence>MKNAKSLIVGNWKMNGLRQDIDQILAIGASLKENPIDGEVVICPPATLTALAVDAVTNLPVKIGGQDCHAAKAGAYTGDISAEKWKDIGAKYVIVGHSERRESYSEDNISVRSKAKAVLDAGLIPIICIGESLSERDSGETLSVLTKQVRECVPEEAKKGSIAIGYEPVWAIGSGKTPSVDDISEAHSLIRHVLTEEIGDRSKVTPIIYGGSMKPSNASEILAIDGVDGGLVGGASLKAEDFLSIIRAS</sequence>
<keyword evidence="6 8" id="KW-0324">Glycolysis</keyword>
<feature type="active site" description="Proton acceptor" evidence="8">
    <location>
        <position position="167"/>
    </location>
</feature>
<dbReference type="SUPFAM" id="SSF51351">
    <property type="entry name" value="Triosephosphate isomerase (TIM)"/>
    <property type="match status" value="1"/>
</dbReference>
<evidence type="ECO:0000313" key="10">
    <source>
        <dbReference type="EMBL" id="MFC7290507.1"/>
    </source>
</evidence>
<organism evidence="10 11">
    <name type="scientific">Hirschia litorea</name>
    <dbReference type="NCBI Taxonomy" id="1199156"/>
    <lineage>
        <taxon>Bacteria</taxon>
        <taxon>Pseudomonadati</taxon>
        <taxon>Pseudomonadota</taxon>
        <taxon>Alphaproteobacteria</taxon>
        <taxon>Hyphomonadales</taxon>
        <taxon>Hyphomonadaceae</taxon>
        <taxon>Hirschia</taxon>
    </lineage>
</organism>
<dbReference type="InterPro" id="IPR000652">
    <property type="entry name" value="Triosephosphate_isomerase"/>
</dbReference>
<dbReference type="EMBL" id="JBHTBR010000002">
    <property type="protein sequence ID" value="MFC7290507.1"/>
    <property type="molecule type" value="Genomic_DNA"/>
</dbReference>
<keyword evidence="11" id="KW-1185">Reference proteome</keyword>
<keyword evidence="4 8" id="KW-0312">Gluconeogenesis</keyword>
<dbReference type="Gene3D" id="3.20.20.70">
    <property type="entry name" value="Aldolase class I"/>
    <property type="match status" value="1"/>
</dbReference>
<reference evidence="11" key="1">
    <citation type="journal article" date="2019" name="Int. J. Syst. Evol. Microbiol.">
        <title>The Global Catalogue of Microorganisms (GCM) 10K type strain sequencing project: providing services to taxonomists for standard genome sequencing and annotation.</title>
        <authorList>
            <consortium name="The Broad Institute Genomics Platform"/>
            <consortium name="The Broad Institute Genome Sequencing Center for Infectious Disease"/>
            <person name="Wu L."/>
            <person name="Ma J."/>
        </authorList>
    </citation>
    <scope>NUCLEOTIDE SEQUENCE [LARGE SCALE GENOMIC DNA]</scope>
    <source>
        <strain evidence="11">CCUG 51308</strain>
    </source>
</reference>
<comment type="catalytic activity">
    <reaction evidence="1">
        <text>L-erythrulose 1-phosphate = D-erythrulose 4-phosphate</text>
        <dbReference type="Rhea" id="RHEA:49588"/>
        <dbReference type="ChEBI" id="CHEBI:58002"/>
        <dbReference type="ChEBI" id="CHEBI:90796"/>
        <dbReference type="EC" id="5.3.1.33"/>
    </reaction>
</comment>
<feature type="binding site" evidence="8">
    <location>
        <position position="173"/>
    </location>
    <ligand>
        <name>substrate</name>
    </ligand>
</feature>
<evidence type="ECO:0000256" key="9">
    <source>
        <dbReference type="RuleBase" id="RU363013"/>
    </source>
</evidence>
<comment type="catalytic activity">
    <reaction evidence="8 9">
        <text>D-glyceraldehyde 3-phosphate = dihydroxyacetone phosphate</text>
        <dbReference type="Rhea" id="RHEA:18585"/>
        <dbReference type="ChEBI" id="CHEBI:57642"/>
        <dbReference type="ChEBI" id="CHEBI:59776"/>
        <dbReference type="EC" id="5.3.1.1"/>
    </reaction>
</comment>
<dbReference type="HAMAP" id="MF_00147_B">
    <property type="entry name" value="TIM_B"/>
    <property type="match status" value="1"/>
</dbReference>
<dbReference type="InterPro" id="IPR020861">
    <property type="entry name" value="Triosephosphate_isomerase_AS"/>
</dbReference>
<protein>
    <recommendedName>
        <fullName evidence="8 9">Triosephosphate isomerase</fullName>
        <shortName evidence="8">TIM</shortName>
        <shortName evidence="8">TPI</shortName>
        <ecNumber evidence="8 9">5.3.1.1</ecNumber>
    </recommendedName>
    <alternativeName>
        <fullName evidence="8">Triose-phosphate isomerase</fullName>
    </alternativeName>
</protein>
<dbReference type="CDD" id="cd00311">
    <property type="entry name" value="TIM"/>
    <property type="match status" value="1"/>
</dbReference>
<evidence type="ECO:0000256" key="8">
    <source>
        <dbReference type="HAMAP-Rule" id="MF_00147"/>
    </source>
</evidence>
<feature type="binding site" evidence="8">
    <location>
        <begin position="11"/>
        <end position="13"/>
    </location>
    <ligand>
        <name>substrate</name>
    </ligand>
</feature>
<keyword evidence="7 8" id="KW-0413">Isomerase</keyword>
<comment type="similarity">
    <text evidence="3 8 9">Belongs to the triosephosphate isomerase family.</text>
</comment>
<dbReference type="PROSITE" id="PS00171">
    <property type="entry name" value="TIM_1"/>
    <property type="match status" value="1"/>
</dbReference>
<dbReference type="PANTHER" id="PTHR21139">
    <property type="entry name" value="TRIOSEPHOSPHATE ISOMERASE"/>
    <property type="match status" value="1"/>
</dbReference>
<keyword evidence="5 8" id="KW-0963">Cytoplasm</keyword>
<comment type="subunit">
    <text evidence="8 9">Homodimer.</text>
</comment>
<evidence type="ECO:0000256" key="4">
    <source>
        <dbReference type="ARBA" id="ARBA00022432"/>
    </source>
</evidence>
<evidence type="ECO:0000256" key="6">
    <source>
        <dbReference type="ARBA" id="ARBA00023152"/>
    </source>
</evidence>
<evidence type="ECO:0000313" key="11">
    <source>
        <dbReference type="Proteomes" id="UP001596492"/>
    </source>
</evidence>
<evidence type="ECO:0000256" key="3">
    <source>
        <dbReference type="ARBA" id="ARBA00007422"/>
    </source>
</evidence>
<comment type="subcellular location">
    <subcellularLocation>
        <location evidence="8 9">Cytoplasm</location>
    </subcellularLocation>
</comment>
<proteinExistence type="inferred from homology"/>
<dbReference type="InterPro" id="IPR035990">
    <property type="entry name" value="TIM_sf"/>
</dbReference>
<dbReference type="Proteomes" id="UP001596492">
    <property type="component" value="Unassembled WGS sequence"/>
</dbReference>
<evidence type="ECO:0000256" key="7">
    <source>
        <dbReference type="ARBA" id="ARBA00023235"/>
    </source>
</evidence>
<dbReference type="RefSeq" id="WP_382165454.1">
    <property type="nucleotide sequence ID" value="NZ_JBHTBR010000002.1"/>
</dbReference>
<feature type="binding site" evidence="8">
    <location>
        <begin position="233"/>
        <end position="234"/>
    </location>
    <ligand>
        <name>substrate</name>
    </ligand>
</feature>
<dbReference type="PANTHER" id="PTHR21139:SF42">
    <property type="entry name" value="TRIOSEPHOSPHATE ISOMERASE"/>
    <property type="match status" value="1"/>
</dbReference>
<evidence type="ECO:0000256" key="2">
    <source>
        <dbReference type="ARBA" id="ARBA00004939"/>
    </source>
</evidence>
<name>A0ABW2II17_9PROT</name>
<feature type="binding site" evidence="8">
    <location>
        <position position="212"/>
    </location>
    <ligand>
        <name>substrate</name>
    </ligand>
</feature>
<comment type="pathway">
    <text evidence="8 9">Carbohydrate biosynthesis; gluconeogenesis.</text>
</comment>
<comment type="pathway">
    <text evidence="2">Carbohydrate metabolism; erythritol degradation.</text>
</comment>
<gene>
    <name evidence="8 10" type="primary">tpiA</name>
    <name evidence="10" type="ORF">ACFQS8_02670</name>
</gene>
<comment type="pathway">
    <text evidence="8 9">Carbohydrate degradation; glycolysis; D-glyceraldehyde 3-phosphate from glycerone phosphate: step 1/1.</text>
</comment>
<accession>A0ABW2II17</accession>
<dbReference type="Pfam" id="PF00121">
    <property type="entry name" value="TIM"/>
    <property type="match status" value="1"/>
</dbReference>
<dbReference type="InterPro" id="IPR013785">
    <property type="entry name" value="Aldolase_TIM"/>
</dbReference>
<evidence type="ECO:0000256" key="5">
    <source>
        <dbReference type="ARBA" id="ARBA00022490"/>
    </source>
</evidence>
<dbReference type="EC" id="5.3.1.1" evidence="8 9"/>
<comment type="caution">
    <text evidence="10">The sequence shown here is derived from an EMBL/GenBank/DDBJ whole genome shotgun (WGS) entry which is preliminary data.</text>
</comment>
<evidence type="ECO:0000256" key="1">
    <source>
        <dbReference type="ARBA" id="ARBA00000148"/>
    </source>
</evidence>
<dbReference type="InterPro" id="IPR022896">
    <property type="entry name" value="TrioseP_Isoase_bac/euk"/>
</dbReference>
<feature type="active site" description="Electrophile" evidence="8">
    <location>
        <position position="97"/>
    </location>
</feature>